<evidence type="ECO:0000313" key="1">
    <source>
        <dbReference type="EMBL" id="KAJ4851084.1"/>
    </source>
</evidence>
<dbReference type="OrthoDB" id="1848700at2759"/>
<organism evidence="1 2">
    <name type="scientific">Turnera subulata</name>
    <dbReference type="NCBI Taxonomy" id="218843"/>
    <lineage>
        <taxon>Eukaryota</taxon>
        <taxon>Viridiplantae</taxon>
        <taxon>Streptophyta</taxon>
        <taxon>Embryophyta</taxon>
        <taxon>Tracheophyta</taxon>
        <taxon>Spermatophyta</taxon>
        <taxon>Magnoliopsida</taxon>
        <taxon>eudicotyledons</taxon>
        <taxon>Gunneridae</taxon>
        <taxon>Pentapetalae</taxon>
        <taxon>rosids</taxon>
        <taxon>fabids</taxon>
        <taxon>Malpighiales</taxon>
        <taxon>Passifloraceae</taxon>
        <taxon>Turnera</taxon>
    </lineage>
</organism>
<keyword evidence="2" id="KW-1185">Reference proteome</keyword>
<comment type="caution">
    <text evidence="1">The sequence shown here is derived from an EMBL/GenBank/DDBJ whole genome shotgun (WGS) entry which is preliminary data.</text>
</comment>
<reference evidence="1" key="2">
    <citation type="journal article" date="2023" name="Plants (Basel)">
        <title>Annotation of the Turnera subulata (Passifloraceae) Draft Genome Reveals the S-Locus Evolved after the Divergence of Turneroideae from Passifloroideae in a Stepwise Manner.</title>
        <authorList>
            <person name="Henning P.M."/>
            <person name="Roalson E.H."/>
            <person name="Mir W."/>
            <person name="McCubbin A.G."/>
            <person name="Shore J.S."/>
        </authorList>
    </citation>
    <scope>NUCLEOTIDE SEQUENCE</scope>
    <source>
        <strain evidence="1">F60SS</strain>
    </source>
</reference>
<dbReference type="SUPFAM" id="SSF52047">
    <property type="entry name" value="RNI-like"/>
    <property type="match status" value="1"/>
</dbReference>
<name>A0A9Q0JR93_9ROSI</name>
<accession>A0A9Q0JR93</accession>
<dbReference type="Gene3D" id="3.80.10.10">
    <property type="entry name" value="Ribonuclease Inhibitor"/>
    <property type="match status" value="1"/>
</dbReference>
<dbReference type="Proteomes" id="UP001141552">
    <property type="component" value="Unassembled WGS sequence"/>
</dbReference>
<evidence type="ECO:0000313" key="2">
    <source>
        <dbReference type="Proteomes" id="UP001141552"/>
    </source>
</evidence>
<gene>
    <name evidence="1" type="ORF">Tsubulata_016159</name>
</gene>
<dbReference type="InterPro" id="IPR032675">
    <property type="entry name" value="LRR_dom_sf"/>
</dbReference>
<protein>
    <submittedName>
        <fullName evidence="1">Uncharacterized protein</fullName>
    </submittedName>
</protein>
<sequence>MGKIIKFATTLYVDHIVFTAWGCTMTIPEQMFLCNSLITLELKGCDFSPIDLRFPTVRTLHLEHCGIHFRDEECSSGRVDFSQGCPKLIALSLVECIFIGKPEGSDNVGKIIGFATTVDHIVLTAYRCTIPKQMFSCKSLITLELKCCLLSPNDLRFPTVRTLLLDNCSFDFHDENCSSGCLDFSQGCPKLIALSLVE</sequence>
<dbReference type="AlphaFoldDB" id="A0A9Q0JR93"/>
<reference evidence="1" key="1">
    <citation type="submission" date="2022-02" db="EMBL/GenBank/DDBJ databases">
        <authorList>
            <person name="Henning P.M."/>
            <person name="McCubbin A.G."/>
            <person name="Shore J.S."/>
        </authorList>
    </citation>
    <scope>NUCLEOTIDE SEQUENCE</scope>
    <source>
        <strain evidence="1">F60SS</strain>
        <tissue evidence="1">Leaves</tissue>
    </source>
</reference>
<proteinExistence type="predicted"/>
<dbReference type="EMBL" id="JAKUCV010000134">
    <property type="protein sequence ID" value="KAJ4851084.1"/>
    <property type="molecule type" value="Genomic_DNA"/>
</dbReference>